<evidence type="ECO:0000256" key="1">
    <source>
        <dbReference type="SAM" id="MobiDB-lite"/>
    </source>
</evidence>
<name>A0A319D782_9EURO</name>
<keyword evidence="3" id="KW-1185">Reference proteome</keyword>
<dbReference type="AlphaFoldDB" id="A0A319D782"/>
<gene>
    <name evidence="2" type="ORF">BO71DRAFT_76289</name>
</gene>
<evidence type="ECO:0000313" key="3">
    <source>
        <dbReference type="Proteomes" id="UP000247810"/>
    </source>
</evidence>
<accession>A0A319D782</accession>
<sequence length="151" mass="16684">MMGYCSQLDGMGVVEGAQFIRSRRGFTESALGSGRSGNCIFYLFFEPSRDLTLGRCKKADFLRCGRSTECRRAAPPCPAIFTTAPPVTPSSPSIPPPSDKRGPSGQLGGGSDRDWTWLIWRWMQLGFCHSMCCVGRARWIECPSNNGPVYY</sequence>
<dbReference type="VEuPathDB" id="FungiDB:BO71DRAFT_76289"/>
<protein>
    <submittedName>
        <fullName evidence="2">Uncharacterized protein</fullName>
    </submittedName>
</protein>
<proteinExistence type="predicted"/>
<evidence type="ECO:0000313" key="2">
    <source>
        <dbReference type="EMBL" id="PYH90407.1"/>
    </source>
</evidence>
<feature type="compositionally biased region" description="Pro residues" evidence="1">
    <location>
        <begin position="86"/>
        <end position="97"/>
    </location>
</feature>
<reference evidence="2 3" key="1">
    <citation type="submission" date="2018-02" db="EMBL/GenBank/DDBJ databases">
        <title>The genomes of Aspergillus section Nigri reveals drivers in fungal speciation.</title>
        <authorList>
            <consortium name="DOE Joint Genome Institute"/>
            <person name="Vesth T.C."/>
            <person name="Nybo J."/>
            <person name="Theobald S."/>
            <person name="Brandl J."/>
            <person name="Frisvad J.C."/>
            <person name="Nielsen K.F."/>
            <person name="Lyhne E.K."/>
            <person name="Kogle M.E."/>
            <person name="Kuo A."/>
            <person name="Riley R."/>
            <person name="Clum A."/>
            <person name="Nolan M."/>
            <person name="Lipzen A."/>
            <person name="Salamov A."/>
            <person name="Henrissat B."/>
            <person name="Wiebenga A."/>
            <person name="De vries R.P."/>
            <person name="Grigoriev I.V."/>
            <person name="Mortensen U.H."/>
            <person name="Andersen M.R."/>
            <person name="Baker S.E."/>
        </authorList>
    </citation>
    <scope>NUCLEOTIDE SEQUENCE [LARGE SCALE GENOMIC DNA]</scope>
    <source>
        <strain evidence="2 3">CBS 707.79</strain>
    </source>
</reference>
<dbReference type="Proteomes" id="UP000247810">
    <property type="component" value="Unassembled WGS sequence"/>
</dbReference>
<feature type="region of interest" description="Disordered" evidence="1">
    <location>
        <begin position="82"/>
        <end position="109"/>
    </location>
</feature>
<dbReference type="EMBL" id="KZ825984">
    <property type="protein sequence ID" value="PYH90407.1"/>
    <property type="molecule type" value="Genomic_DNA"/>
</dbReference>
<organism evidence="2 3">
    <name type="scientific">Aspergillus ellipticus CBS 707.79</name>
    <dbReference type="NCBI Taxonomy" id="1448320"/>
    <lineage>
        <taxon>Eukaryota</taxon>
        <taxon>Fungi</taxon>
        <taxon>Dikarya</taxon>
        <taxon>Ascomycota</taxon>
        <taxon>Pezizomycotina</taxon>
        <taxon>Eurotiomycetes</taxon>
        <taxon>Eurotiomycetidae</taxon>
        <taxon>Eurotiales</taxon>
        <taxon>Aspergillaceae</taxon>
        <taxon>Aspergillus</taxon>
        <taxon>Aspergillus subgen. Circumdati</taxon>
    </lineage>
</organism>